<proteinExistence type="predicted"/>
<dbReference type="HOGENOM" id="CLU_113663_6_1_10"/>
<evidence type="ECO:0000256" key="7">
    <source>
        <dbReference type="ARBA" id="ARBA00023136"/>
    </source>
</evidence>
<keyword evidence="5 8" id="KW-1133">Transmembrane helix</keyword>
<protein>
    <recommendedName>
        <fullName evidence="11">Protein translocase subunit SecE</fullName>
    </recommendedName>
</protein>
<keyword evidence="7 8" id="KW-0472">Membrane</keyword>
<dbReference type="NCBIfam" id="TIGR00964">
    <property type="entry name" value="secE_bact"/>
    <property type="match status" value="1"/>
</dbReference>
<evidence type="ECO:0000256" key="1">
    <source>
        <dbReference type="ARBA" id="ARBA00004370"/>
    </source>
</evidence>
<dbReference type="AlphaFoldDB" id="A0A060R7W0"/>
<evidence type="ECO:0000256" key="5">
    <source>
        <dbReference type="ARBA" id="ARBA00022989"/>
    </source>
</evidence>
<dbReference type="GO" id="GO:0016020">
    <property type="term" value="C:membrane"/>
    <property type="evidence" value="ECO:0007669"/>
    <property type="project" value="UniProtKB-SubCell"/>
</dbReference>
<evidence type="ECO:0000256" key="2">
    <source>
        <dbReference type="ARBA" id="ARBA00022448"/>
    </source>
</evidence>
<dbReference type="STRING" id="1433126.BN938_1288"/>
<keyword evidence="4" id="KW-0653">Protein transport</keyword>
<keyword evidence="10" id="KW-1185">Reference proteome</keyword>
<keyword evidence="3 8" id="KW-0812">Transmembrane</keyword>
<dbReference type="Gene3D" id="1.20.5.1030">
    <property type="entry name" value="Preprotein translocase secy subunit"/>
    <property type="match status" value="1"/>
</dbReference>
<dbReference type="EMBL" id="HG934468">
    <property type="protein sequence ID" value="CDN31377.1"/>
    <property type="molecule type" value="Genomic_DNA"/>
</dbReference>
<dbReference type="eggNOG" id="COG0690">
    <property type="taxonomic scope" value="Bacteria"/>
</dbReference>
<dbReference type="OrthoDB" id="9810735at2"/>
<dbReference type="GO" id="GO:0008320">
    <property type="term" value="F:protein transmembrane transporter activity"/>
    <property type="evidence" value="ECO:0007669"/>
    <property type="project" value="InterPro"/>
</dbReference>
<dbReference type="InterPro" id="IPR038379">
    <property type="entry name" value="SecE_sf"/>
</dbReference>
<evidence type="ECO:0008006" key="11">
    <source>
        <dbReference type="Google" id="ProtNLM"/>
    </source>
</evidence>
<dbReference type="InterPro" id="IPR005807">
    <property type="entry name" value="SecE_bac"/>
</dbReference>
<dbReference type="Proteomes" id="UP000027616">
    <property type="component" value="Chromosome I"/>
</dbReference>
<dbReference type="GO" id="GO:0006886">
    <property type="term" value="P:intracellular protein transport"/>
    <property type="evidence" value="ECO:0007669"/>
    <property type="project" value="InterPro"/>
</dbReference>
<evidence type="ECO:0000256" key="4">
    <source>
        <dbReference type="ARBA" id="ARBA00022927"/>
    </source>
</evidence>
<dbReference type="GO" id="GO:0009306">
    <property type="term" value="P:protein secretion"/>
    <property type="evidence" value="ECO:0007669"/>
    <property type="project" value="InterPro"/>
</dbReference>
<evidence type="ECO:0000256" key="6">
    <source>
        <dbReference type="ARBA" id="ARBA00023010"/>
    </source>
</evidence>
<dbReference type="InterPro" id="IPR001901">
    <property type="entry name" value="Translocase_SecE/Sec61-g"/>
</dbReference>
<dbReference type="KEGG" id="rbc:BN938_1288"/>
<comment type="subcellular location">
    <subcellularLocation>
        <location evidence="1">Membrane</location>
    </subcellularLocation>
</comment>
<dbReference type="Pfam" id="PF00584">
    <property type="entry name" value="SecE"/>
    <property type="match status" value="1"/>
</dbReference>
<sequence length="61" mass="6897">MKTYVKEAYNELLHKVTWPSWNSLQSSAILVMAASAIIALVVMAMDLGFETIMKAIYNILY</sequence>
<organism evidence="9 10">
    <name type="scientific">Mucinivorans hirudinis</name>
    <dbReference type="NCBI Taxonomy" id="1433126"/>
    <lineage>
        <taxon>Bacteria</taxon>
        <taxon>Pseudomonadati</taxon>
        <taxon>Bacteroidota</taxon>
        <taxon>Bacteroidia</taxon>
        <taxon>Bacteroidales</taxon>
        <taxon>Rikenellaceae</taxon>
        <taxon>Mucinivorans</taxon>
    </lineage>
</organism>
<accession>A0A060R7W0</accession>
<evidence type="ECO:0000313" key="10">
    <source>
        <dbReference type="Proteomes" id="UP000027616"/>
    </source>
</evidence>
<evidence type="ECO:0000256" key="8">
    <source>
        <dbReference type="SAM" id="Phobius"/>
    </source>
</evidence>
<keyword evidence="2" id="KW-0813">Transport</keyword>
<name>A0A060R7W0_9BACT</name>
<dbReference type="GO" id="GO:0006605">
    <property type="term" value="P:protein targeting"/>
    <property type="evidence" value="ECO:0007669"/>
    <property type="project" value="InterPro"/>
</dbReference>
<reference evidence="9 10" key="1">
    <citation type="journal article" date="2015" name="Genome Announc.">
        <title>Complete Genome Sequence of the Novel Leech Symbiont Mucinivorans hirudinis M3T.</title>
        <authorList>
            <person name="Nelson M.C."/>
            <person name="Bomar L."/>
            <person name="Graf J."/>
        </authorList>
    </citation>
    <scope>NUCLEOTIDE SEQUENCE [LARGE SCALE GENOMIC DNA]</scope>
    <source>
        <strain evidence="10">M3</strain>
    </source>
</reference>
<keyword evidence="6" id="KW-0811">Translocation</keyword>
<evidence type="ECO:0000313" key="9">
    <source>
        <dbReference type="EMBL" id="CDN31377.1"/>
    </source>
</evidence>
<evidence type="ECO:0000256" key="3">
    <source>
        <dbReference type="ARBA" id="ARBA00022692"/>
    </source>
</evidence>
<gene>
    <name evidence="9" type="ORF">BN938_1288</name>
</gene>
<feature type="transmembrane region" description="Helical" evidence="8">
    <location>
        <begin position="28"/>
        <end position="49"/>
    </location>
</feature>